<feature type="compositionally biased region" description="Basic and acidic residues" evidence="2">
    <location>
        <begin position="296"/>
        <end position="306"/>
    </location>
</feature>
<keyword evidence="1" id="KW-0175">Coiled coil</keyword>
<feature type="compositionally biased region" description="Low complexity" evidence="2">
    <location>
        <begin position="42"/>
        <end position="63"/>
    </location>
</feature>
<evidence type="ECO:0000256" key="1">
    <source>
        <dbReference type="SAM" id="Coils"/>
    </source>
</evidence>
<evidence type="ECO:0000256" key="2">
    <source>
        <dbReference type="SAM" id="MobiDB-lite"/>
    </source>
</evidence>
<feature type="compositionally biased region" description="Pro residues" evidence="2">
    <location>
        <begin position="143"/>
        <end position="152"/>
    </location>
</feature>
<keyword evidence="4" id="KW-1185">Reference proteome</keyword>
<evidence type="ECO:0000313" key="4">
    <source>
        <dbReference type="Proteomes" id="UP000320333"/>
    </source>
</evidence>
<feature type="region of interest" description="Disordered" evidence="2">
    <location>
        <begin position="1"/>
        <end position="235"/>
    </location>
</feature>
<feature type="coiled-coil region" evidence="1">
    <location>
        <begin position="886"/>
        <end position="1417"/>
    </location>
</feature>
<sequence>MGRARLQVNMNLQSQPSLAPPRSAPALSNNGASPFAVALNAQLGQSNPSNPSNQLNQLNSQFSHAGQVPPPRQPHPSRSATAGPRDRPPPVAQRSATVGPGSNEPNPNRLSGQLPPRERRQLPPRARREVPHVDSSVDDSPPPHRPPPPPRNPSTRVNNVPGNLRTQAPMSAGLEGPSELVPMRRPSVRDQSSSLNRDQTSSVNRPPRSDFPRSPRVAGDNFGRFSPSEFEAPPQSVATPIMTAAETLGIGGSAGENGIKSAFRRPGAPAKNAQRVSLNVIPQTFEQPRTQNGSTERPRPPRRDMTKSPQLPPQPPAENGRSQGNVPPNRPTLPILQTAPPSIRPTFGKDAPPGRPPMAPSGHRISVMKQQRPDVPLNVFMMEKGMRGSVLKMTVLDESGAEHEVNQLDGEHEEWDESTDDEDDNIFRLGKGAKVKKVLSGGQLGKKGAPPAPLLIAEQDARKALANLEGGQSRTGHQRALSPVRAAGKALKTPVQTQAPILPISAPRQSVLKFSHGGALAVNAKGKRDDDSDSDAATEEMDDVDYLDSYKKMGMAPVRVAPAAPASGSDASTAKSTPAPSPRVDVAAVTASAVAAAQAEADAEIEELQKQLDKEKAQGARLRQALELSKGDIAPILDLLQEKERQLEIFKEAVLAAKMAVDETRIERDEAVAGMTKTKGDFTQQLMELEKELDVMHKEREDLEGRLQSALNAKTSIEKNLMQREKERDEAEMELDTLMEEREAATKQLEEKSKGLTTAETTLTRLAKEVEELKRREQDSVKRLQDAEARVHATESSLRKAEMNANYAVNEVKTKGMVSGEIEEKLKVTMKDLFFAQAREQELERQVKSAEMRLKFSEDALMESEMACENAVAEISALKMGSQDSERVLRDEIETLNNDLDQLASELDEKSVQIERAHDTIGDQDIKINALEADLEAARDEIEANAKVIDEMGQALEMAKENRQNLLNQLNDLSNSHAVALSRAVEESRGGNASMKALIAERESWEARVHELEDVLAEAEMERDDLKMRCDEMENDLEDIMRESGEKIESLTKSLQAMEGGGDARSEELQAQLSAATSNVHVLEKMISELEDASQASEAAHAARLTELEQAIEAANFEREQAEERIGELEMQLQNVGARSGNADTSDQIRALEEAVAAAVAEKNMLQTELTELETQMDEIWAEKEGLHEKVASLQTELEEVRMELEEARNTNGSGESSEEIQALRQAHDGALAEVAMLKDQLQQVQEAKLDGVDPDVRGELEVLVKERDEAQAELGILKADLADLEVMFEDAQKETADLQMKLQQSSNAQDSEAVQQLEQELDDLVAENEELRKKLEAAENFAPKDTSDDELLTLKNALADAQDQIETLLEQAEKATGAGNSNPDDAAKIAELELQLEESRFEADDLFAKLEELESSIAANANSSELEALLEEEKSRSLTLDLPITQDATNKSLTNEVTSLHERLARQIELSKTEGDAQSVIEDLETRLSQLKSELDSSVQAFNELEAQFNDSENVNKELNHALDLADQEIETLNRELDEVYEADTAKELADTKLKLEECLARLENGEGAQNGDAGLTDTAALVEERMKDREQEMAKLEDELRSRIEVLEEQANTGKESLIQQLQEQQEDAKEMRETLVSRLRQQESEATTLREDLARLQTDFAEASTNLKATEKGFEEYRSKTERLEKKYLERVDLVEAALDQTFGEIESLRAQIIQSCQEHNVEPPTFKPLEMLPPANYEDKDGEVYDVPKTGFLSSLWKGRRPTITSPKEDKKKDKDPAGRPSVGSPQPVDEALRPKTPSSPLDVHNTKNVSPDSAQQETLSSSSTSKPDPKSSLKNKQSTGILSSLWGGRKNPEDPAGQAAAAATTSPVAPSAAAAAGSTGVDVKQVMVGADDDDVPQQPPSKFLASIWGAKSKLKRTDSEPA</sequence>
<name>A0A507FHD3_9FUNG</name>
<gene>
    <name evidence="3" type="ORF">CcCBS67573_g03006</name>
</gene>
<dbReference type="OrthoDB" id="2148662at2759"/>
<feature type="compositionally biased region" description="Low complexity" evidence="2">
    <location>
        <begin position="1817"/>
        <end position="1837"/>
    </location>
</feature>
<feature type="compositionally biased region" description="Polar residues" evidence="2">
    <location>
        <begin position="189"/>
        <end position="204"/>
    </location>
</feature>
<dbReference type="Proteomes" id="UP000320333">
    <property type="component" value="Unassembled WGS sequence"/>
</dbReference>
<feature type="region of interest" description="Disordered" evidence="2">
    <location>
        <begin position="249"/>
        <end position="363"/>
    </location>
</feature>
<proteinExistence type="predicted"/>
<evidence type="ECO:0000313" key="3">
    <source>
        <dbReference type="EMBL" id="TPX75694.1"/>
    </source>
</evidence>
<dbReference type="Gene3D" id="1.10.287.1490">
    <property type="match status" value="1"/>
</dbReference>
<feature type="coiled-coil region" evidence="1">
    <location>
        <begin position="591"/>
        <end position="804"/>
    </location>
</feature>
<dbReference type="SUPFAM" id="SSF57997">
    <property type="entry name" value="Tropomyosin"/>
    <property type="match status" value="1"/>
</dbReference>
<protein>
    <submittedName>
        <fullName evidence="3">Uncharacterized protein</fullName>
    </submittedName>
</protein>
<dbReference type="PANTHER" id="PTHR18937">
    <property type="entry name" value="STRUCTURAL MAINTENANCE OF CHROMOSOMES SMC FAMILY MEMBER"/>
    <property type="match status" value="1"/>
</dbReference>
<organism evidence="3 4">
    <name type="scientific">Chytriomyces confervae</name>
    <dbReference type="NCBI Taxonomy" id="246404"/>
    <lineage>
        <taxon>Eukaryota</taxon>
        <taxon>Fungi</taxon>
        <taxon>Fungi incertae sedis</taxon>
        <taxon>Chytridiomycota</taxon>
        <taxon>Chytridiomycota incertae sedis</taxon>
        <taxon>Chytridiomycetes</taxon>
        <taxon>Chytridiales</taxon>
        <taxon>Chytriomycetaceae</taxon>
        <taxon>Chytriomyces</taxon>
    </lineage>
</organism>
<comment type="caution">
    <text evidence="3">The sequence shown here is derived from an EMBL/GenBank/DDBJ whole genome shotgun (WGS) entry which is preliminary data.</text>
</comment>
<feature type="compositionally biased region" description="Basic and acidic residues" evidence="2">
    <location>
        <begin position="1771"/>
        <end position="1782"/>
    </location>
</feature>
<feature type="compositionally biased region" description="Low complexity" evidence="2">
    <location>
        <begin position="1860"/>
        <end position="1873"/>
    </location>
</feature>
<feature type="region of interest" description="Disordered" evidence="2">
    <location>
        <begin position="562"/>
        <end position="582"/>
    </location>
</feature>
<accession>A0A507FHD3</accession>
<feature type="compositionally biased region" description="Low complexity" evidence="2">
    <location>
        <begin position="562"/>
        <end position="574"/>
    </location>
</feature>
<feature type="coiled-coil region" evidence="1">
    <location>
        <begin position="1475"/>
        <end position="1544"/>
    </location>
</feature>
<feature type="compositionally biased region" description="Polar residues" evidence="2">
    <location>
        <begin position="274"/>
        <end position="295"/>
    </location>
</feature>
<feature type="coiled-coil region" evidence="1">
    <location>
        <begin position="833"/>
        <end position="860"/>
    </location>
</feature>
<feature type="coiled-coil region" evidence="1">
    <location>
        <begin position="1581"/>
        <end position="1690"/>
    </location>
</feature>
<feature type="compositionally biased region" description="Basic and acidic residues" evidence="2">
    <location>
        <begin position="116"/>
        <end position="132"/>
    </location>
</feature>
<dbReference type="EMBL" id="QEAP01000071">
    <property type="protein sequence ID" value="TPX75694.1"/>
    <property type="molecule type" value="Genomic_DNA"/>
</dbReference>
<reference evidence="3 4" key="1">
    <citation type="journal article" date="2019" name="Sci. Rep.">
        <title>Comparative genomics of chytrid fungi reveal insights into the obligate biotrophic and pathogenic lifestyle of Synchytrium endobioticum.</title>
        <authorList>
            <person name="van de Vossenberg B.T.L.H."/>
            <person name="Warris S."/>
            <person name="Nguyen H.D.T."/>
            <person name="van Gent-Pelzer M.P.E."/>
            <person name="Joly D.L."/>
            <person name="van de Geest H.C."/>
            <person name="Bonants P.J.M."/>
            <person name="Smith D.S."/>
            <person name="Levesque C.A."/>
            <person name="van der Lee T.A.J."/>
        </authorList>
    </citation>
    <scope>NUCLEOTIDE SEQUENCE [LARGE SCALE GENOMIC DNA]</scope>
    <source>
        <strain evidence="3 4">CBS 675.73</strain>
    </source>
</reference>
<feature type="region of interest" description="Disordered" evidence="2">
    <location>
        <begin position="1727"/>
        <end position="1873"/>
    </location>
</feature>